<dbReference type="Proteomes" id="UP000236743">
    <property type="component" value="Unassembled WGS sequence"/>
</dbReference>
<keyword evidence="2" id="KW-1185">Reference proteome</keyword>
<dbReference type="RefSeq" id="WP_103874104.1">
    <property type="nucleotide sequence ID" value="NZ_FNUY01000008.1"/>
</dbReference>
<dbReference type="AlphaFoldDB" id="A0A1H6BWE5"/>
<dbReference type="EMBL" id="FNUY01000008">
    <property type="protein sequence ID" value="SEG65024.1"/>
    <property type="molecule type" value="Genomic_DNA"/>
</dbReference>
<sequence>MCDPLTIAGIALTGASAVAGQMASSKAASARKDVLAAERIRQGGLDQEAAALNTQSQDRYEGFADKQGEKSKELGDYFASQQAGTDAAAAAGAEAAGALIPQSGSNVTVQNETKERGKARTDTNDLAAKRGELRAFGDVLGGTGRLQARDAARIGQIGGFKKGSSDVTSLELDAASGAGNGIKSIGDLLGGIGSIATGAGLKGSFAGTGLGAGAKTVANSSMAAGRAADLASVPGYAASGGSNGLRNLFGIFG</sequence>
<proteinExistence type="predicted"/>
<protein>
    <submittedName>
        <fullName evidence="1">Uncharacterized protein</fullName>
    </submittedName>
</protein>
<organism evidence="1 2">
    <name type="scientific">Bosea lathyri</name>
    <dbReference type="NCBI Taxonomy" id="1036778"/>
    <lineage>
        <taxon>Bacteria</taxon>
        <taxon>Pseudomonadati</taxon>
        <taxon>Pseudomonadota</taxon>
        <taxon>Alphaproteobacteria</taxon>
        <taxon>Hyphomicrobiales</taxon>
        <taxon>Boseaceae</taxon>
        <taxon>Bosea</taxon>
    </lineage>
</organism>
<evidence type="ECO:0000313" key="2">
    <source>
        <dbReference type="Proteomes" id="UP000236743"/>
    </source>
</evidence>
<accession>A0A1H6BWE5</accession>
<evidence type="ECO:0000313" key="1">
    <source>
        <dbReference type="EMBL" id="SEG65024.1"/>
    </source>
</evidence>
<name>A0A1H6BWE5_9HYPH</name>
<gene>
    <name evidence="1" type="ORF">SAMN04488115_108145</name>
</gene>
<dbReference type="OrthoDB" id="8452118at2"/>
<reference evidence="1 2" key="1">
    <citation type="submission" date="2016-10" db="EMBL/GenBank/DDBJ databases">
        <authorList>
            <person name="de Groot N.N."/>
        </authorList>
    </citation>
    <scope>NUCLEOTIDE SEQUENCE [LARGE SCALE GENOMIC DNA]</scope>
    <source>
        <strain evidence="1 2">DSM 26656</strain>
    </source>
</reference>